<organism evidence="2 3">
    <name type="scientific">Streptomyces flavotricini</name>
    <dbReference type="NCBI Taxonomy" id="66888"/>
    <lineage>
        <taxon>Bacteria</taxon>
        <taxon>Bacillati</taxon>
        <taxon>Actinomycetota</taxon>
        <taxon>Actinomycetes</taxon>
        <taxon>Kitasatosporales</taxon>
        <taxon>Streptomycetaceae</taxon>
        <taxon>Streptomyces</taxon>
    </lineage>
</organism>
<proteinExistence type="predicted"/>
<dbReference type="EMBL" id="JAINUL010000001">
    <property type="protein sequence ID" value="MCC0093285.1"/>
    <property type="molecule type" value="Genomic_DNA"/>
</dbReference>
<comment type="caution">
    <text evidence="2">The sequence shown here is derived from an EMBL/GenBank/DDBJ whole genome shotgun (WGS) entry which is preliminary data.</text>
</comment>
<evidence type="ECO:0000313" key="3">
    <source>
        <dbReference type="Proteomes" id="UP001520654"/>
    </source>
</evidence>
<reference evidence="2 3" key="1">
    <citation type="submission" date="2021-08" db="EMBL/GenBank/DDBJ databases">
        <title>Genomic Architecture of Streptomyces flavotricini NGL1 and Streptomyces erythrochromogenes HMS4 With Differential Plant Beneficial attributes and laccase production capabilities.</title>
        <authorList>
            <person name="Salwan R."/>
            <person name="Kaur R."/>
            <person name="Sharma V."/>
        </authorList>
    </citation>
    <scope>NUCLEOTIDE SEQUENCE [LARGE SCALE GENOMIC DNA]</scope>
    <source>
        <strain evidence="2 3">NGL1</strain>
    </source>
</reference>
<dbReference type="RefSeq" id="WP_229333944.1">
    <property type="nucleotide sequence ID" value="NZ_JAINUL010000001.1"/>
</dbReference>
<feature type="transmembrane region" description="Helical" evidence="1">
    <location>
        <begin position="56"/>
        <end position="78"/>
    </location>
</feature>
<evidence type="ECO:0000313" key="2">
    <source>
        <dbReference type="EMBL" id="MCC0093285.1"/>
    </source>
</evidence>
<gene>
    <name evidence="2" type="ORF">K7B10_00375</name>
</gene>
<feature type="transmembrane region" description="Helical" evidence="1">
    <location>
        <begin position="27"/>
        <end position="44"/>
    </location>
</feature>
<protein>
    <submittedName>
        <fullName evidence="2">Uncharacterized protein</fullName>
    </submittedName>
</protein>
<sequence>MTTGFLGFFGVLDVSTALAYTGRFTGVLLIVAAAVVLLGAIAAVDHWYRQSFPYSGLVALLGSVTAATANLMLFITTLREGDSTAYLLVWCALAAGGAWAAVAVYRTSVEIPAPKRIAAAVIVSGAVAVANFGYTQLYQPYHTEINPVLDVTLGEPVLSADKKAFALPVTISFENRSDVGVYLLAPEFRVLGTAVAVSPERRPPSQWQRDVESGRPVSRWEISGQPELLQAGSWHVFGSWLAGHQTYVTSRIVVLPRSTPYDQIQVAASTAIARRDRMSMDEFGTPHVSWKGDPVKAPDWVLAGASGYVTYEGRIHENNAIAEHTRDPRHLTVWWTFGGHGAGVSGTIARTGESDRQLTGAEMVALKNRYGFDFVNKGWVTRSLWDVKS</sequence>
<evidence type="ECO:0000256" key="1">
    <source>
        <dbReference type="SAM" id="Phobius"/>
    </source>
</evidence>
<name>A0ABS8DXB0_9ACTN</name>
<feature type="transmembrane region" description="Helical" evidence="1">
    <location>
        <begin position="84"/>
        <end position="105"/>
    </location>
</feature>
<keyword evidence="3" id="KW-1185">Reference proteome</keyword>
<keyword evidence="1" id="KW-0812">Transmembrane</keyword>
<keyword evidence="1" id="KW-0472">Membrane</keyword>
<feature type="transmembrane region" description="Helical" evidence="1">
    <location>
        <begin position="117"/>
        <end position="134"/>
    </location>
</feature>
<keyword evidence="1" id="KW-1133">Transmembrane helix</keyword>
<dbReference type="Proteomes" id="UP001520654">
    <property type="component" value="Unassembled WGS sequence"/>
</dbReference>
<accession>A0ABS8DXB0</accession>